<dbReference type="InterPro" id="IPR036390">
    <property type="entry name" value="WH_DNA-bd_sf"/>
</dbReference>
<keyword evidence="9" id="KW-0967">Endosome</keyword>
<evidence type="ECO:0000256" key="6">
    <source>
        <dbReference type="ARBA" id="ARBA00022771"/>
    </source>
</evidence>
<dbReference type="GO" id="GO:0043328">
    <property type="term" value="P:protein transport to vacuole involved in ubiquitin-dependent protein catabolic process via the multivesicular body sorting pathway"/>
    <property type="evidence" value="ECO:0007669"/>
    <property type="project" value="UniProtKB-UniRule"/>
</dbReference>
<comment type="function">
    <text evidence="9">Component of the ESCRT-II complex (endosomal sorting complex required for transport II), which is required for multivesicular body (MVB) formation and sorting of endosomal cargo proteins into MVBs.</text>
</comment>
<evidence type="ECO:0000256" key="2">
    <source>
        <dbReference type="ARBA" id="ARBA00017953"/>
    </source>
</evidence>
<evidence type="ECO:0000256" key="10">
    <source>
        <dbReference type="SAM" id="MobiDB-lite"/>
    </source>
</evidence>
<evidence type="ECO:0000256" key="7">
    <source>
        <dbReference type="ARBA" id="ARBA00022833"/>
    </source>
</evidence>
<dbReference type="Gene3D" id="1.10.10.10">
    <property type="entry name" value="Winged helix-like DNA-binding domain superfamily/Winged helix DNA-binding domain"/>
    <property type="match status" value="1"/>
</dbReference>
<comment type="similarity">
    <text evidence="1 9">Belongs to the VPS36 family.</text>
</comment>
<dbReference type="Pfam" id="PF04157">
    <property type="entry name" value="EAP30"/>
    <property type="match status" value="1"/>
</dbReference>
<evidence type="ECO:0000256" key="1">
    <source>
        <dbReference type="ARBA" id="ARBA00009697"/>
    </source>
</evidence>
<feature type="compositionally biased region" description="Polar residues" evidence="10">
    <location>
        <begin position="336"/>
        <end position="350"/>
    </location>
</feature>
<reference evidence="12" key="1">
    <citation type="submission" date="2022-06" db="EMBL/GenBank/DDBJ databases">
        <authorList>
            <consortium name="SYNGENTA / RWTH Aachen University"/>
        </authorList>
    </citation>
    <scope>NUCLEOTIDE SEQUENCE</scope>
</reference>
<dbReference type="InterPro" id="IPR040608">
    <property type="entry name" value="Snf8/Vps36"/>
</dbReference>
<feature type="compositionally biased region" description="Acidic residues" evidence="10">
    <location>
        <begin position="597"/>
        <end position="610"/>
    </location>
</feature>
<dbReference type="InterPro" id="IPR021648">
    <property type="entry name" value="GLUE_dom"/>
</dbReference>
<evidence type="ECO:0000313" key="12">
    <source>
        <dbReference type="EMBL" id="CAH7689935.1"/>
    </source>
</evidence>
<dbReference type="GO" id="GO:0008270">
    <property type="term" value="F:zinc ion binding"/>
    <property type="evidence" value="ECO:0007669"/>
    <property type="project" value="UniProtKB-KW"/>
</dbReference>
<dbReference type="EMBL" id="CALTRL010006159">
    <property type="protein sequence ID" value="CAH7689935.1"/>
    <property type="molecule type" value="Genomic_DNA"/>
</dbReference>
<feature type="compositionally biased region" description="Low complexity" evidence="10">
    <location>
        <begin position="167"/>
        <end position="183"/>
    </location>
</feature>
<dbReference type="GO" id="GO:0031902">
    <property type="term" value="C:late endosome membrane"/>
    <property type="evidence" value="ECO:0007669"/>
    <property type="project" value="UniProtKB-UniRule"/>
</dbReference>
<dbReference type="InterPro" id="IPR036388">
    <property type="entry name" value="WH-like_DNA-bd_sf"/>
</dbReference>
<dbReference type="Gene3D" id="6.10.140.260">
    <property type="match status" value="1"/>
</dbReference>
<keyword evidence="7" id="KW-0862">Zinc</keyword>
<dbReference type="PANTHER" id="PTHR13128:SF12">
    <property type="entry name" value="VACUOLAR PROTEIN-SORTING-ASSOCIATED PROTEIN 36"/>
    <property type="match status" value="1"/>
</dbReference>
<evidence type="ECO:0000256" key="3">
    <source>
        <dbReference type="ARBA" id="ARBA00022448"/>
    </source>
</evidence>
<feature type="region of interest" description="Disordered" evidence="10">
    <location>
        <begin position="165"/>
        <end position="185"/>
    </location>
</feature>
<evidence type="ECO:0000256" key="9">
    <source>
        <dbReference type="RuleBase" id="RU367095"/>
    </source>
</evidence>
<dbReference type="SUPFAM" id="SSF46785">
    <property type="entry name" value="Winged helix' DNA-binding domain"/>
    <property type="match status" value="1"/>
</dbReference>
<feature type="region of interest" description="Disordered" evidence="10">
    <location>
        <begin position="331"/>
        <end position="350"/>
    </location>
</feature>
<keyword evidence="3 9" id="KW-0813">Transport</keyword>
<dbReference type="GO" id="GO:0043130">
    <property type="term" value="F:ubiquitin binding"/>
    <property type="evidence" value="ECO:0007669"/>
    <property type="project" value="UniProtKB-UniRule"/>
</dbReference>
<keyword evidence="13" id="KW-1185">Reference proteome</keyword>
<feature type="domain" description="GLUE N-terminal" evidence="11">
    <location>
        <begin position="8"/>
        <end position="333"/>
    </location>
</feature>
<dbReference type="Gene3D" id="2.30.30.380">
    <property type="entry name" value="Zn-finger domain of Sec23/24"/>
    <property type="match status" value="1"/>
</dbReference>
<keyword evidence="6" id="KW-0863">Zinc-finger</keyword>
<comment type="subunit">
    <text evidence="9">Component of the endosomal sorting complex required for transport II (ESCRT-II).</text>
</comment>
<evidence type="ECO:0000256" key="5">
    <source>
        <dbReference type="ARBA" id="ARBA00022723"/>
    </source>
</evidence>
<keyword evidence="8 9" id="KW-0653">Protein transport</keyword>
<dbReference type="SMART" id="SM00547">
    <property type="entry name" value="ZnF_RBZ"/>
    <property type="match status" value="2"/>
</dbReference>
<dbReference type="Proteomes" id="UP001153365">
    <property type="component" value="Unassembled WGS sequence"/>
</dbReference>
<evidence type="ECO:0000256" key="8">
    <source>
        <dbReference type="ARBA" id="ARBA00022927"/>
    </source>
</evidence>
<feature type="region of interest" description="Disordered" evidence="10">
    <location>
        <begin position="596"/>
        <end position="619"/>
    </location>
</feature>
<keyword evidence="5" id="KW-0479">Metal-binding</keyword>
<dbReference type="InterPro" id="IPR037855">
    <property type="entry name" value="Vps36"/>
</dbReference>
<gene>
    <name evidence="12" type="ORF">PPACK8108_LOCUS25120</name>
</gene>
<dbReference type="SUPFAM" id="SSF50729">
    <property type="entry name" value="PH domain-like"/>
    <property type="match status" value="2"/>
</dbReference>
<dbReference type="PANTHER" id="PTHR13128">
    <property type="entry name" value="VACUOLAR PROTEIN-SORTING-ASSOCIATED PROTEIN 36"/>
    <property type="match status" value="1"/>
</dbReference>
<dbReference type="GO" id="GO:0032266">
    <property type="term" value="F:phosphatidylinositol-3-phosphate binding"/>
    <property type="evidence" value="ECO:0007669"/>
    <property type="project" value="UniProtKB-UniRule"/>
</dbReference>
<dbReference type="InterPro" id="IPR001876">
    <property type="entry name" value="Znf_RanBP2"/>
</dbReference>
<comment type="caution">
    <text evidence="12">The sequence shown here is derived from an EMBL/GenBank/DDBJ whole genome shotgun (WGS) entry which is preliminary data.</text>
</comment>
<sequence>MYHLRTLRATTSSIRAQLFNDEQLITQQPGVGLYDGKDKDDRFPDGTLLLTSHRLIYIDSKDPHSRSCFLDLRLVRKTEFWVGFLKSSPKITLLLGEPTLNSGEEHHRITQQNSSATTLNHSMNSDDQTLNHPAASHWACHVCGFSNPHSAKCGLCGIPRQSKQLKSPTRGSFGPPSSFSTSSDHLPIRSISSSKIGRATSLSHLGGRSVSFVVEETSPRSNDSATKTELACGTCTYLNHPSMLRCEMCDSLLGSFNALNLTSNDTCGNENRIDGLNGMTLKGSETKTESQASLLPENSYIRLSFRKGGDKTFYEALKTSLQTKHWEKSVKKSRTISDPSTASSENTRNFTESSKDFRKAIGIDGILRNIDSNHQADCDELSEGLQDLKALMSRAKDMVQLARSINGKLTALENSSSSMSENRPTEQSAALIRSSLVKLGLPTPAVTADMIASDKEYSSELAKELAGFITRITSQTSNQIGQKPFSKGILSIDEVWCMWNRARGVLPVSPTDMLCACQFLPLCTNPPIQLHTFRSGLKVLHSPYYSTKSFADRLLRRLNSEERRNLTDGIGWITTLEVAQLEGVTVSLATELIEMVEQGDEDDKDNEEKEEDKITNTDRDNNFRNCNMIVRDLDPRTGIYRWYPNLISEFYNEQTL</sequence>
<evidence type="ECO:0000256" key="4">
    <source>
        <dbReference type="ARBA" id="ARBA00022490"/>
    </source>
</evidence>
<dbReference type="GO" id="GO:0000814">
    <property type="term" value="C:ESCRT II complex"/>
    <property type="evidence" value="ECO:0007669"/>
    <property type="project" value="UniProtKB-UniRule"/>
</dbReference>
<proteinExistence type="inferred from homology"/>
<dbReference type="FunFam" id="1.10.10.10:FF:000416">
    <property type="entry name" value="Vacuolar protein-sorting-associated protein 36"/>
    <property type="match status" value="1"/>
</dbReference>
<accession>A0AAV0BTA1</accession>
<name>A0AAV0BTA1_PHAPC</name>
<protein>
    <recommendedName>
        <fullName evidence="2 9">Vacuolar protein-sorting-associated protein 36</fullName>
    </recommendedName>
    <alternativeName>
        <fullName evidence="9">ESCRT-II complex subunit VPS36</fullName>
    </alternativeName>
</protein>
<organism evidence="12 13">
    <name type="scientific">Phakopsora pachyrhizi</name>
    <name type="common">Asian soybean rust disease fungus</name>
    <dbReference type="NCBI Taxonomy" id="170000"/>
    <lineage>
        <taxon>Eukaryota</taxon>
        <taxon>Fungi</taxon>
        <taxon>Dikarya</taxon>
        <taxon>Basidiomycota</taxon>
        <taxon>Pucciniomycotina</taxon>
        <taxon>Pucciniomycetes</taxon>
        <taxon>Pucciniales</taxon>
        <taxon>Phakopsoraceae</taxon>
        <taxon>Phakopsora</taxon>
    </lineage>
</organism>
<dbReference type="PROSITE" id="PS51495">
    <property type="entry name" value="GLUE"/>
    <property type="match status" value="1"/>
</dbReference>
<dbReference type="Gene3D" id="2.30.29.30">
    <property type="entry name" value="Pleckstrin-homology domain (PH domain)/Phosphotyrosine-binding domain (PTB)"/>
    <property type="match status" value="2"/>
</dbReference>
<evidence type="ECO:0000313" key="13">
    <source>
        <dbReference type="Proteomes" id="UP001153365"/>
    </source>
</evidence>
<keyword evidence="4 9" id="KW-0963">Cytoplasm</keyword>
<comment type="subcellular location">
    <subcellularLocation>
        <location evidence="9">Cytoplasm</location>
    </subcellularLocation>
    <subcellularLocation>
        <location evidence="9">Endosome</location>
    </subcellularLocation>
</comment>
<dbReference type="Pfam" id="PF11605">
    <property type="entry name" value="Vps36_ESCRT-II"/>
    <property type="match status" value="1"/>
</dbReference>
<dbReference type="InterPro" id="IPR011993">
    <property type="entry name" value="PH-like_dom_sf"/>
</dbReference>
<evidence type="ECO:0000259" key="11">
    <source>
        <dbReference type="PROSITE" id="PS51495"/>
    </source>
</evidence>
<dbReference type="AlphaFoldDB" id="A0AAV0BTA1"/>